<name>A0A853BYC3_9ACTN</name>
<dbReference type="RefSeq" id="WP_343047048.1">
    <property type="nucleotide sequence ID" value="NZ_JACCFP010000001.1"/>
</dbReference>
<evidence type="ECO:0000313" key="1">
    <source>
        <dbReference type="EMBL" id="NYJ00189.1"/>
    </source>
</evidence>
<dbReference type="Proteomes" id="UP000530424">
    <property type="component" value="Unassembled WGS sequence"/>
</dbReference>
<gene>
    <name evidence="1" type="ORF">HNR19_000887</name>
</gene>
<dbReference type="EMBL" id="JACCFP010000001">
    <property type="protein sequence ID" value="NYJ00189.1"/>
    <property type="molecule type" value="Genomic_DNA"/>
</dbReference>
<dbReference type="SUPFAM" id="SSF55961">
    <property type="entry name" value="Bet v1-like"/>
    <property type="match status" value="1"/>
</dbReference>
<dbReference type="Pfam" id="PF10604">
    <property type="entry name" value="Polyketide_cyc2"/>
    <property type="match status" value="1"/>
</dbReference>
<dbReference type="InterPro" id="IPR019587">
    <property type="entry name" value="Polyketide_cyclase/dehydratase"/>
</dbReference>
<accession>A0A853BYC3</accession>
<proteinExistence type="predicted"/>
<dbReference type="CDD" id="cd07812">
    <property type="entry name" value="SRPBCC"/>
    <property type="match status" value="1"/>
</dbReference>
<keyword evidence="2" id="KW-1185">Reference proteome</keyword>
<dbReference type="Gene3D" id="3.30.530.20">
    <property type="match status" value="1"/>
</dbReference>
<dbReference type="InterPro" id="IPR023393">
    <property type="entry name" value="START-like_dom_sf"/>
</dbReference>
<sequence length="160" mass="17673">MNEVPDIDVSVEIDAPAEQVWALVSDLARMADWSPQVVSTRIKGDGGIALGTRFTNLNQQGEMQWVTHAEIVRYEPGRELEFRIEENWAVWSFTLEPTPAGTRVHQRRHAPDGISDLSRDLTEGFLGGQEAFTGVLRDGMTETLARLKAEAEAAAGVSPR</sequence>
<dbReference type="AlphaFoldDB" id="A0A853BYC3"/>
<evidence type="ECO:0000313" key="2">
    <source>
        <dbReference type="Proteomes" id="UP000530424"/>
    </source>
</evidence>
<protein>
    <submittedName>
        <fullName evidence="1">Uncharacterized protein YndB with AHSA1/START domain</fullName>
    </submittedName>
</protein>
<organism evidence="1 2">
    <name type="scientific">Nocardioides thalensis</name>
    <dbReference type="NCBI Taxonomy" id="1914755"/>
    <lineage>
        <taxon>Bacteria</taxon>
        <taxon>Bacillati</taxon>
        <taxon>Actinomycetota</taxon>
        <taxon>Actinomycetes</taxon>
        <taxon>Propionibacteriales</taxon>
        <taxon>Nocardioidaceae</taxon>
        <taxon>Nocardioides</taxon>
    </lineage>
</organism>
<comment type="caution">
    <text evidence="1">The sequence shown here is derived from an EMBL/GenBank/DDBJ whole genome shotgun (WGS) entry which is preliminary data.</text>
</comment>
<reference evidence="1 2" key="1">
    <citation type="submission" date="2020-07" db="EMBL/GenBank/DDBJ databases">
        <title>Sequencing the genomes of 1000 actinobacteria strains.</title>
        <authorList>
            <person name="Klenk H.-P."/>
        </authorList>
    </citation>
    <scope>NUCLEOTIDE SEQUENCE [LARGE SCALE GENOMIC DNA]</scope>
    <source>
        <strain evidence="1 2">DSM 103833</strain>
    </source>
</reference>